<proteinExistence type="predicted"/>
<evidence type="ECO:0000313" key="2">
    <source>
        <dbReference type="EMBL" id="RJX69026.1"/>
    </source>
</evidence>
<keyword evidence="1" id="KW-1133">Transmembrane helix</keyword>
<keyword evidence="1" id="KW-0812">Transmembrane</keyword>
<dbReference type="AlphaFoldDB" id="A0A419R3N3"/>
<keyword evidence="3" id="KW-1185">Reference proteome</keyword>
<sequence>MPDAIRQPQLAPVRGQPVAKPSPLRVVEAEANDNVRLLAPEARLFELPPAVWITMVGSYVVFLLALLGATGGASASFAIAISAFYIAMFFGTARAMLRQAPAQPDSPLQRTGSVLQTAFGPLTRREVYGQVLIVPVAVAFFGIAIAIISATVM</sequence>
<gene>
    <name evidence="2" type="ORF">D6858_03720</name>
</gene>
<name>A0A419R3N3_9SPHN</name>
<evidence type="ECO:0000313" key="3">
    <source>
        <dbReference type="Proteomes" id="UP000284322"/>
    </source>
</evidence>
<protein>
    <submittedName>
        <fullName evidence="2">Uncharacterized protein</fullName>
    </submittedName>
</protein>
<organism evidence="2 3">
    <name type="scientific">Tsuneonella suprasediminis</name>
    <dbReference type="NCBI Taxonomy" id="2306996"/>
    <lineage>
        <taxon>Bacteria</taxon>
        <taxon>Pseudomonadati</taxon>
        <taxon>Pseudomonadota</taxon>
        <taxon>Alphaproteobacteria</taxon>
        <taxon>Sphingomonadales</taxon>
        <taxon>Erythrobacteraceae</taxon>
        <taxon>Tsuneonella</taxon>
    </lineage>
</organism>
<accession>A0A419R3N3</accession>
<dbReference type="EMBL" id="RAHJ01000014">
    <property type="protein sequence ID" value="RJX69026.1"/>
    <property type="molecule type" value="Genomic_DNA"/>
</dbReference>
<evidence type="ECO:0000256" key="1">
    <source>
        <dbReference type="SAM" id="Phobius"/>
    </source>
</evidence>
<dbReference type="OrthoDB" id="7449199at2"/>
<dbReference type="RefSeq" id="WP_120107304.1">
    <property type="nucleotide sequence ID" value="NZ_RAHJ01000014.1"/>
</dbReference>
<keyword evidence="1" id="KW-0472">Membrane</keyword>
<feature type="transmembrane region" description="Helical" evidence="1">
    <location>
        <begin position="75"/>
        <end position="97"/>
    </location>
</feature>
<feature type="transmembrane region" description="Helical" evidence="1">
    <location>
        <begin position="131"/>
        <end position="152"/>
    </location>
</feature>
<reference evidence="2 3" key="1">
    <citation type="submission" date="2018-09" db="EMBL/GenBank/DDBJ databases">
        <title>Altererythrobacter sp.Ery1 and Ery12, the genome sequencing of novel strains in genus Alterythrobacter.</title>
        <authorList>
            <person name="Cheng H."/>
            <person name="Wu Y.-H."/>
            <person name="Fang C."/>
            <person name="Xu X.-W."/>
        </authorList>
    </citation>
    <scope>NUCLEOTIDE SEQUENCE [LARGE SCALE GENOMIC DNA]</scope>
    <source>
        <strain evidence="2 3">Ery12</strain>
    </source>
</reference>
<dbReference type="Proteomes" id="UP000284322">
    <property type="component" value="Unassembled WGS sequence"/>
</dbReference>
<comment type="caution">
    <text evidence="2">The sequence shown here is derived from an EMBL/GenBank/DDBJ whole genome shotgun (WGS) entry which is preliminary data.</text>
</comment>
<feature type="transmembrane region" description="Helical" evidence="1">
    <location>
        <begin position="50"/>
        <end position="69"/>
    </location>
</feature>